<reference evidence="2" key="1">
    <citation type="submission" date="2022-05" db="EMBL/GenBank/DDBJ databases">
        <title>The Musa troglodytarum L. genome provides insights into the mechanism of non-climacteric behaviour and enrichment of carotenoids.</title>
        <authorList>
            <person name="Wang J."/>
        </authorList>
    </citation>
    <scope>NUCLEOTIDE SEQUENCE</scope>
    <source>
        <tissue evidence="2">Leaf</tissue>
    </source>
</reference>
<dbReference type="Proteomes" id="UP001055439">
    <property type="component" value="Chromosome 5"/>
</dbReference>
<keyword evidence="3" id="KW-1185">Reference proteome</keyword>
<gene>
    <name evidence="2" type="ORF">MUK42_13187</name>
</gene>
<organism evidence="2 3">
    <name type="scientific">Musa troglodytarum</name>
    <name type="common">fe'i banana</name>
    <dbReference type="NCBI Taxonomy" id="320322"/>
    <lineage>
        <taxon>Eukaryota</taxon>
        <taxon>Viridiplantae</taxon>
        <taxon>Streptophyta</taxon>
        <taxon>Embryophyta</taxon>
        <taxon>Tracheophyta</taxon>
        <taxon>Spermatophyta</taxon>
        <taxon>Magnoliopsida</taxon>
        <taxon>Liliopsida</taxon>
        <taxon>Zingiberales</taxon>
        <taxon>Musaceae</taxon>
        <taxon>Musa</taxon>
    </lineage>
</organism>
<dbReference type="AlphaFoldDB" id="A0A9E7G1Z0"/>
<sequence length="97" mass="11140">MSASVEQLRRSHRPTSKDSTKSNLRRGPFRVACRRWWGRSLAAQHKRRYHLLSGNSLQVVEEKIAIAAASSSRDDAYHRRGGKAVTARNWALWFVVH</sequence>
<evidence type="ECO:0000256" key="1">
    <source>
        <dbReference type="SAM" id="MobiDB-lite"/>
    </source>
</evidence>
<accession>A0A9E7G1Z0</accession>
<proteinExistence type="predicted"/>
<evidence type="ECO:0000313" key="2">
    <source>
        <dbReference type="EMBL" id="URE06749.1"/>
    </source>
</evidence>
<feature type="region of interest" description="Disordered" evidence="1">
    <location>
        <begin position="1"/>
        <end position="26"/>
    </location>
</feature>
<protein>
    <submittedName>
        <fullName evidence="2">Uncharacterized protein</fullName>
    </submittedName>
</protein>
<dbReference type="EMBL" id="CP097507">
    <property type="protein sequence ID" value="URE06749.1"/>
    <property type="molecule type" value="Genomic_DNA"/>
</dbReference>
<evidence type="ECO:0000313" key="3">
    <source>
        <dbReference type="Proteomes" id="UP001055439"/>
    </source>
</evidence>
<name>A0A9E7G1Z0_9LILI</name>